<dbReference type="SUPFAM" id="SSF103473">
    <property type="entry name" value="MFS general substrate transporter"/>
    <property type="match status" value="1"/>
</dbReference>
<accession>A0A399JHX9</accession>
<feature type="region of interest" description="Disordered" evidence="6">
    <location>
        <begin position="1"/>
        <end position="22"/>
    </location>
</feature>
<evidence type="ECO:0000259" key="8">
    <source>
        <dbReference type="PROSITE" id="PS50850"/>
    </source>
</evidence>
<reference evidence="9 10" key="1">
    <citation type="submission" date="2018-07" db="EMBL/GenBank/DDBJ databases">
        <title>Arthrobacter sp. nov., isolated from raw cow's milk with high bacterial count.</title>
        <authorList>
            <person name="Hahne J."/>
            <person name="Isele D."/>
            <person name="Lipski A."/>
        </authorList>
    </citation>
    <scope>NUCLEOTIDE SEQUENCE [LARGE SCALE GENOMIC DNA]</scope>
    <source>
        <strain evidence="9 10">JZ R-35</strain>
    </source>
</reference>
<evidence type="ECO:0000313" key="10">
    <source>
        <dbReference type="Proteomes" id="UP000265419"/>
    </source>
</evidence>
<sequence>MTAAVPPTDPANAGAPAAPPAPPAPANGDRLFLRVLVNTLIANVTTSYLWFALTFWVYLETKSVMATAIIGGAYMLLVALLGTWFGTLVDRYRKRPVMIASSLITLATYAVAGVLFLLLPTAALLNWRGPWFWLFAGIILLGGVVENLRNIALSTTVTILVPVERRDKANGLVGTVQGISFMVTSVLSGLSIGFIGMSGTLLVALIMTAVATDHLLLAVRIPEPQHAEGAQPDVPRGVDFRGAWAAVRSVPGLLALLLFATFNNLVGGVFMALMDPYGLTLFDVKTWGIVLGVTSIGFIVGGGLVAKLGLGPKPLRTLLLVNIALALLGATFTLREFWWLYAAGIFVYMALIPAAEAAEQTIIQRVVPLSTQGRVFGLAASIESAAAPVSAFIIGPIAEFVVLPALREPGTAESYAWLLGRGEARGIALVFLAASLVLLVVVLLAFASRSYRQLSAAYAEAEPEAAPEGAAAVAGATGALGGTSAETSSNPSGETGATPGR</sequence>
<feature type="transmembrane region" description="Helical" evidence="7">
    <location>
        <begin position="35"/>
        <end position="58"/>
    </location>
</feature>
<dbReference type="Pfam" id="PF07690">
    <property type="entry name" value="MFS_1"/>
    <property type="match status" value="1"/>
</dbReference>
<keyword evidence="3 7" id="KW-0812">Transmembrane</keyword>
<dbReference type="GO" id="GO:0005886">
    <property type="term" value="C:plasma membrane"/>
    <property type="evidence" value="ECO:0007669"/>
    <property type="project" value="UniProtKB-SubCell"/>
</dbReference>
<evidence type="ECO:0000256" key="6">
    <source>
        <dbReference type="SAM" id="MobiDB-lite"/>
    </source>
</evidence>
<feature type="region of interest" description="Disordered" evidence="6">
    <location>
        <begin position="480"/>
        <end position="501"/>
    </location>
</feature>
<protein>
    <submittedName>
        <fullName evidence="9">MFS transporter</fullName>
    </submittedName>
</protein>
<evidence type="ECO:0000256" key="5">
    <source>
        <dbReference type="ARBA" id="ARBA00023136"/>
    </source>
</evidence>
<dbReference type="InterPro" id="IPR020846">
    <property type="entry name" value="MFS_dom"/>
</dbReference>
<dbReference type="RefSeq" id="WP_119423244.1">
    <property type="nucleotide sequence ID" value="NZ_QQXK01000001.1"/>
</dbReference>
<dbReference type="Proteomes" id="UP000265419">
    <property type="component" value="Unassembled WGS sequence"/>
</dbReference>
<evidence type="ECO:0000256" key="4">
    <source>
        <dbReference type="ARBA" id="ARBA00022989"/>
    </source>
</evidence>
<feature type="transmembrane region" description="Helical" evidence="7">
    <location>
        <begin position="253"/>
        <end position="274"/>
    </location>
</feature>
<organism evidence="9 10">
    <name type="scientific">Galactobacter valiniphilus</name>
    <dbReference type="NCBI Taxonomy" id="2676122"/>
    <lineage>
        <taxon>Bacteria</taxon>
        <taxon>Bacillati</taxon>
        <taxon>Actinomycetota</taxon>
        <taxon>Actinomycetes</taxon>
        <taxon>Micrococcales</taxon>
        <taxon>Micrococcaceae</taxon>
        <taxon>Galactobacter</taxon>
    </lineage>
</organism>
<feature type="transmembrane region" description="Helical" evidence="7">
    <location>
        <begin position="169"/>
        <end position="195"/>
    </location>
</feature>
<dbReference type="PANTHER" id="PTHR23513">
    <property type="entry name" value="INTEGRAL MEMBRANE EFFLUX PROTEIN-RELATED"/>
    <property type="match status" value="1"/>
</dbReference>
<evidence type="ECO:0000256" key="2">
    <source>
        <dbReference type="ARBA" id="ARBA00022475"/>
    </source>
</evidence>
<dbReference type="GO" id="GO:0022857">
    <property type="term" value="F:transmembrane transporter activity"/>
    <property type="evidence" value="ECO:0007669"/>
    <property type="project" value="InterPro"/>
</dbReference>
<keyword evidence="10" id="KW-1185">Reference proteome</keyword>
<feature type="transmembrane region" description="Helical" evidence="7">
    <location>
        <begin position="315"/>
        <end position="332"/>
    </location>
</feature>
<feature type="transmembrane region" description="Helical" evidence="7">
    <location>
        <begin position="97"/>
        <end position="119"/>
    </location>
</feature>
<evidence type="ECO:0000256" key="7">
    <source>
        <dbReference type="SAM" id="Phobius"/>
    </source>
</evidence>
<feature type="domain" description="Major facilitator superfamily (MFS) profile" evidence="8">
    <location>
        <begin position="31"/>
        <end position="451"/>
    </location>
</feature>
<feature type="transmembrane region" description="Helical" evidence="7">
    <location>
        <begin position="131"/>
        <end position="148"/>
    </location>
</feature>
<dbReference type="AlphaFoldDB" id="A0A399JHX9"/>
<evidence type="ECO:0000313" key="9">
    <source>
        <dbReference type="EMBL" id="RII43819.1"/>
    </source>
</evidence>
<feature type="transmembrane region" description="Helical" evidence="7">
    <location>
        <begin position="426"/>
        <end position="447"/>
    </location>
</feature>
<evidence type="ECO:0000256" key="3">
    <source>
        <dbReference type="ARBA" id="ARBA00022692"/>
    </source>
</evidence>
<dbReference type="PROSITE" id="PS50850">
    <property type="entry name" value="MFS"/>
    <property type="match status" value="1"/>
</dbReference>
<evidence type="ECO:0000256" key="1">
    <source>
        <dbReference type="ARBA" id="ARBA00004651"/>
    </source>
</evidence>
<feature type="transmembrane region" description="Helical" evidence="7">
    <location>
        <begin position="375"/>
        <end position="406"/>
    </location>
</feature>
<feature type="transmembrane region" description="Helical" evidence="7">
    <location>
        <begin position="338"/>
        <end position="355"/>
    </location>
</feature>
<dbReference type="InterPro" id="IPR011701">
    <property type="entry name" value="MFS"/>
</dbReference>
<name>A0A399JHX9_9MICC</name>
<keyword evidence="5 7" id="KW-0472">Membrane</keyword>
<dbReference type="CDD" id="cd06173">
    <property type="entry name" value="MFS_MefA_like"/>
    <property type="match status" value="1"/>
</dbReference>
<dbReference type="Gene3D" id="1.20.1250.20">
    <property type="entry name" value="MFS general substrate transporter like domains"/>
    <property type="match status" value="1"/>
</dbReference>
<dbReference type="EMBL" id="QQXK01000001">
    <property type="protein sequence ID" value="RII43819.1"/>
    <property type="molecule type" value="Genomic_DNA"/>
</dbReference>
<feature type="transmembrane region" description="Helical" evidence="7">
    <location>
        <begin position="286"/>
        <end position="308"/>
    </location>
</feature>
<comment type="caution">
    <text evidence="9">The sequence shown here is derived from an EMBL/GenBank/DDBJ whole genome shotgun (WGS) entry which is preliminary data.</text>
</comment>
<keyword evidence="2" id="KW-1003">Cell membrane</keyword>
<gene>
    <name evidence="9" type="ORF">DWB68_00910</name>
</gene>
<proteinExistence type="predicted"/>
<dbReference type="InterPro" id="IPR036259">
    <property type="entry name" value="MFS_trans_sf"/>
</dbReference>
<keyword evidence="4 7" id="KW-1133">Transmembrane helix</keyword>
<feature type="transmembrane region" description="Helical" evidence="7">
    <location>
        <begin position="64"/>
        <end position="85"/>
    </location>
</feature>
<dbReference type="PANTHER" id="PTHR23513:SF6">
    <property type="entry name" value="MAJOR FACILITATOR SUPERFAMILY ASSOCIATED DOMAIN-CONTAINING PROTEIN"/>
    <property type="match status" value="1"/>
</dbReference>
<comment type="subcellular location">
    <subcellularLocation>
        <location evidence="1">Cell membrane</location>
        <topology evidence="1">Multi-pass membrane protein</topology>
    </subcellularLocation>
</comment>
<feature type="transmembrane region" description="Helical" evidence="7">
    <location>
        <begin position="201"/>
        <end position="219"/>
    </location>
</feature>